<protein>
    <submittedName>
        <fullName evidence="2">Uncharacterized protein</fullName>
    </submittedName>
</protein>
<keyword evidence="1" id="KW-0472">Membrane</keyword>
<feature type="transmembrane region" description="Helical" evidence="1">
    <location>
        <begin position="9"/>
        <end position="27"/>
    </location>
</feature>
<reference evidence="3" key="1">
    <citation type="submission" date="2016-01" db="EMBL/GenBank/DDBJ databases">
        <title>Draft genome of Chromobacterium sp. F49.</title>
        <authorList>
            <person name="Hong K.W."/>
        </authorList>
    </citation>
    <scope>NUCLEOTIDE SEQUENCE [LARGE SCALE GENOMIC DNA]</scope>
    <source>
        <strain evidence="3">P7IIIA</strain>
    </source>
</reference>
<dbReference type="OrthoDB" id="2852423at2"/>
<keyword evidence="3" id="KW-1185">Reference proteome</keyword>
<dbReference type="RefSeq" id="WP_066240237.1">
    <property type="nucleotide sequence ID" value="NZ_LRFC01000016.1"/>
</dbReference>
<accession>A0A163RGU5</accession>
<comment type="caution">
    <text evidence="2">The sequence shown here is derived from an EMBL/GenBank/DDBJ whole genome shotgun (WGS) entry which is preliminary data.</text>
</comment>
<sequence length="179" mass="20638">MEPSQKKNYIMIMGAFIAAVIIIMYVFSLRSQLQEVRSNQRHYEEQIKSLTSVQQTEALSKNRSFLEAFFTYETTAERYQKIRPLMTDRGFKATHPSGTKPPESKQSVKSTMVGLKPFEYQSSKTEAEFFNEFKLSTEYNNVSNTETVIVKTSLIYVKEQGWKIDDVEFVGELTGRPTS</sequence>
<keyword evidence="1" id="KW-0812">Transmembrane</keyword>
<gene>
    <name evidence="2" type="ORF">AWM68_19970</name>
</gene>
<name>A0A163RGU5_9BACL</name>
<organism evidence="2 3">
    <name type="scientific">Fictibacillus phosphorivorans</name>
    <dbReference type="NCBI Taxonomy" id="1221500"/>
    <lineage>
        <taxon>Bacteria</taxon>
        <taxon>Bacillati</taxon>
        <taxon>Bacillota</taxon>
        <taxon>Bacilli</taxon>
        <taxon>Bacillales</taxon>
        <taxon>Fictibacillaceae</taxon>
        <taxon>Fictibacillus</taxon>
    </lineage>
</organism>
<evidence type="ECO:0000256" key="1">
    <source>
        <dbReference type="SAM" id="Phobius"/>
    </source>
</evidence>
<dbReference type="AlphaFoldDB" id="A0A163RGU5"/>
<dbReference type="EMBL" id="LRFC01000016">
    <property type="protein sequence ID" value="KZE66851.1"/>
    <property type="molecule type" value="Genomic_DNA"/>
</dbReference>
<keyword evidence="1" id="KW-1133">Transmembrane helix</keyword>
<evidence type="ECO:0000313" key="3">
    <source>
        <dbReference type="Proteomes" id="UP000076567"/>
    </source>
</evidence>
<proteinExistence type="predicted"/>
<dbReference type="Proteomes" id="UP000076567">
    <property type="component" value="Unassembled WGS sequence"/>
</dbReference>
<evidence type="ECO:0000313" key="2">
    <source>
        <dbReference type="EMBL" id="KZE66851.1"/>
    </source>
</evidence>